<keyword evidence="3" id="KW-1185">Reference proteome</keyword>
<protein>
    <submittedName>
        <fullName evidence="2">Uncharacterized protein</fullName>
    </submittedName>
</protein>
<evidence type="ECO:0000313" key="3">
    <source>
        <dbReference type="Proteomes" id="UP001151760"/>
    </source>
</evidence>
<comment type="caution">
    <text evidence="2">The sequence shown here is derived from an EMBL/GenBank/DDBJ whole genome shotgun (WGS) entry which is preliminary data.</text>
</comment>
<accession>A0ABQ5GNM8</accession>
<evidence type="ECO:0000256" key="1">
    <source>
        <dbReference type="SAM" id="MobiDB-lite"/>
    </source>
</evidence>
<reference evidence="2" key="2">
    <citation type="submission" date="2022-01" db="EMBL/GenBank/DDBJ databases">
        <authorList>
            <person name="Yamashiro T."/>
            <person name="Shiraishi A."/>
            <person name="Satake H."/>
            <person name="Nakayama K."/>
        </authorList>
    </citation>
    <scope>NUCLEOTIDE SEQUENCE</scope>
</reference>
<proteinExistence type="predicted"/>
<dbReference type="EMBL" id="BQNB010018662">
    <property type="protein sequence ID" value="GJT76860.1"/>
    <property type="molecule type" value="Genomic_DNA"/>
</dbReference>
<evidence type="ECO:0000313" key="2">
    <source>
        <dbReference type="EMBL" id="GJT76860.1"/>
    </source>
</evidence>
<name>A0ABQ5GNM8_9ASTR</name>
<sequence length="192" mass="21813">MPELLSDRLKTILPNIIEESIQQALPKFDQRIQETLRSTMPDLLNKPLNKELNALNTLESQRFETLQEQLLKIYYYGGKLDKGELHMQELIRLMKDMVSLLDATNVFEKVKAEGEKVSLAEDIELELAEKAKAKVVKEAKVAEETMEIPQGEPQQITTTSTEEAMAKVQGEQPRVQELSKPKEAPQSLNNLP</sequence>
<feature type="compositionally biased region" description="Polar residues" evidence="1">
    <location>
        <begin position="152"/>
        <end position="162"/>
    </location>
</feature>
<dbReference type="Proteomes" id="UP001151760">
    <property type="component" value="Unassembled WGS sequence"/>
</dbReference>
<feature type="region of interest" description="Disordered" evidence="1">
    <location>
        <begin position="142"/>
        <end position="192"/>
    </location>
</feature>
<reference evidence="2" key="1">
    <citation type="journal article" date="2022" name="Int. J. Mol. Sci.">
        <title>Draft Genome of Tanacetum Coccineum: Genomic Comparison of Closely Related Tanacetum-Family Plants.</title>
        <authorList>
            <person name="Yamashiro T."/>
            <person name="Shiraishi A."/>
            <person name="Nakayama K."/>
            <person name="Satake H."/>
        </authorList>
    </citation>
    <scope>NUCLEOTIDE SEQUENCE</scope>
</reference>
<organism evidence="2 3">
    <name type="scientific">Tanacetum coccineum</name>
    <dbReference type="NCBI Taxonomy" id="301880"/>
    <lineage>
        <taxon>Eukaryota</taxon>
        <taxon>Viridiplantae</taxon>
        <taxon>Streptophyta</taxon>
        <taxon>Embryophyta</taxon>
        <taxon>Tracheophyta</taxon>
        <taxon>Spermatophyta</taxon>
        <taxon>Magnoliopsida</taxon>
        <taxon>eudicotyledons</taxon>
        <taxon>Gunneridae</taxon>
        <taxon>Pentapetalae</taxon>
        <taxon>asterids</taxon>
        <taxon>campanulids</taxon>
        <taxon>Asterales</taxon>
        <taxon>Asteraceae</taxon>
        <taxon>Asteroideae</taxon>
        <taxon>Anthemideae</taxon>
        <taxon>Anthemidinae</taxon>
        <taxon>Tanacetum</taxon>
    </lineage>
</organism>
<gene>
    <name evidence="2" type="ORF">Tco_1043585</name>
</gene>